<reference evidence="3" key="1">
    <citation type="journal article" date="2023" name="bioRxiv">
        <title>Complete genome of the Medicago anthracnose fungus, Colletotrichum destructivum, reveals a mini-chromosome-like region within a core chromosome.</title>
        <authorList>
            <person name="Lapalu N."/>
            <person name="Simon A."/>
            <person name="Lu A."/>
            <person name="Plaumann P.-L."/>
            <person name="Amselem J."/>
            <person name="Pigne S."/>
            <person name="Auger A."/>
            <person name="Koch C."/>
            <person name="Dallery J.-F."/>
            <person name="O'Connell R.J."/>
        </authorList>
    </citation>
    <scope>NUCLEOTIDE SEQUENCE [LARGE SCALE GENOMIC DNA]</scope>
    <source>
        <strain evidence="3">CBS 520.97</strain>
    </source>
</reference>
<protein>
    <submittedName>
        <fullName evidence="2">Uncharacterized protein</fullName>
    </submittedName>
</protein>
<keyword evidence="3" id="KW-1185">Reference proteome</keyword>
<dbReference type="KEGG" id="cdet:87946212"/>
<evidence type="ECO:0000313" key="3">
    <source>
        <dbReference type="Proteomes" id="UP001322277"/>
    </source>
</evidence>
<feature type="compositionally biased region" description="Low complexity" evidence="1">
    <location>
        <begin position="36"/>
        <end position="48"/>
    </location>
</feature>
<dbReference type="GeneID" id="87946212"/>
<organism evidence="2 3">
    <name type="scientific">Colletotrichum destructivum</name>
    <dbReference type="NCBI Taxonomy" id="34406"/>
    <lineage>
        <taxon>Eukaryota</taxon>
        <taxon>Fungi</taxon>
        <taxon>Dikarya</taxon>
        <taxon>Ascomycota</taxon>
        <taxon>Pezizomycotina</taxon>
        <taxon>Sordariomycetes</taxon>
        <taxon>Hypocreomycetidae</taxon>
        <taxon>Glomerellales</taxon>
        <taxon>Glomerellaceae</taxon>
        <taxon>Colletotrichum</taxon>
        <taxon>Colletotrichum destructivum species complex</taxon>
    </lineage>
</organism>
<accession>A0AAX4IMP0</accession>
<dbReference type="RefSeq" id="XP_062781919.1">
    <property type="nucleotide sequence ID" value="XM_062925868.1"/>
</dbReference>
<gene>
    <name evidence="2" type="ORF">CDEST_09709</name>
</gene>
<evidence type="ECO:0000256" key="1">
    <source>
        <dbReference type="SAM" id="MobiDB-lite"/>
    </source>
</evidence>
<proteinExistence type="predicted"/>
<dbReference type="Proteomes" id="UP001322277">
    <property type="component" value="Chromosome 6"/>
</dbReference>
<name>A0AAX4IMP0_9PEZI</name>
<sequence>MVTVRKLSWTNFGENCHSSVAAALTEREAEREDETTSISLPAATSSSSHLKPGTPFSRWLHLCGAPKCVPSDPGALHPGSSGIESTTKSANTALTLARLMPCNNRSQLQAITASFQNAKKSLAG</sequence>
<dbReference type="EMBL" id="CP137310">
    <property type="protein sequence ID" value="WQF84695.1"/>
    <property type="molecule type" value="Genomic_DNA"/>
</dbReference>
<evidence type="ECO:0000313" key="2">
    <source>
        <dbReference type="EMBL" id="WQF84695.1"/>
    </source>
</evidence>
<dbReference type="AlphaFoldDB" id="A0AAX4IMP0"/>
<feature type="region of interest" description="Disordered" evidence="1">
    <location>
        <begin position="25"/>
        <end position="51"/>
    </location>
</feature>